<keyword evidence="2" id="KW-1185">Reference proteome</keyword>
<dbReference type="Proteomes" id="UP000008744">
    <property type="component" value="Unassembled WGS sequence"/>
</dbReference>
<gene>
    <name evidence="1" type="primary">Dper\GL14520</name>
    <name evidence="1" type="ORF">Dper_GL14520</name>
</gene>
<evidence type="ECO:0000313" key="2">
    <source>
        <dbReference type="Proteomes" id="UP000008744"/>
    </source>
</evidence>
<accession>B4GQ89</accession>
<sequence>MSLPPTPTAIPFRCLSFPNPRPPVNVNEGRLESLAEEQKERLRGQFINFWQGPPLGRGEKALKLRLRLMLLMSCWPISYVEEKQLVKGPGRGQAQDHGRAGLDLAGNECITMRQEDLRLDLDLDLVLQHSTLRIQKHYRGLFEIHRGLSQPGLT</sequence>
<dbReference type="EMBL" id="CH479187">
    <property type="protein sequence ID" value="EDW39761.1"/>
    <property type="molecule type" value="Genomic_DNA"/>
</dbReference>
<protein>
    <submittedName>
        <fullName evidence="1">GL14520</fullName>
    </submittedName>
</protein>
<organism evidence="2">
    <name type="scientific">Drosophila persimilis</name>
    <name type="common">Fruit fly</name>
    <dbReference type="NCBI Taxonomy" id="7234"/>
    <lineage>
        <taxon>Eukaryota</taxon>
        <taxon>Metazoa</taxon>
        <taxon>Ecdysozoa</taxon>
        <taxon>Arthropoda</taxon>
        <taxon>Hexapoda</taxon>
        <taxon>Insecta</taxon>
        <taxon>Pterygota</taxon>
        <taxon>Neoptera</taxon>
        <taxon>Endopterygota</taxon>
        <taxon>Diptera</taxon>
        <taxon>Brachycera</taxon>
        <taxon>Muscomorpha</taxon>
        <taxon>Ephydroidea</taxon>
        <taxon>Drosophilidae</taxon>
        <taxon>Drosophila</taxon>
        <taxon>Sophophora</taxon>
    </lineage>
</organism>
<dbReference type="SMR" id="B4GQ89"/>
<reference evidence="1 2" key="1">
    <citation type="journal article" date="2007" name="Nature">
        <title>Evolution of genes and genomes on the Drosophila phylogeny.</title>
        <authorList>
            <consortium name="Drosophila 12 Genomes Consortium"/>
            <person name="Clark A.G."/>
            <person name="Eisen M.B."/>
            <person name="Smith D.R."/>
            <person name="Bergman C.M."/>
            <person name="Oliver B."/>
            <person name="Markow T.A."/>
            <person name="Kaufman T.C."/>
            <person name="Kellis M."/>
            <person name="Gelbart W."/>
            <person name="Iyer V.N."/>
            <person name="Pollard D.A."/>
            <person name="Sackton T.B."/>
            <person name="Larracuente A.M."/>
            <person name="Singh N.D."/>
            <person name="Abad J.P."/>
            <person name="Abt D.N."/>
            <person name="Adryan B."/>
            <person name="Aguade M."/>
            <person name="Akashi H."/>
            <person name="Anderson W.W."/>
            <person name="Aquadro C.F."/>
            <person name="Ardell D.H."/>
            <person name="Arguello R."/>
            <person name="Artieri C.G."/>
            <person name="Barbash D.A."/>
            <person name="Barker D."/>
            <person name="Barsanti P."/>
            <person name="Batterham P."/>
            <person name="Batzoglou S."/>
            <person name="Begun D."/>
            <person name="Bhutkar A."/>
            <person name="Blanco E."/>
            <person name="Bosak S.A."/>
            <person name="Bradley R.K."/>
            <person name="Brand A.D."/>
            <person name="Brent M.R."/>
            <person name="Brooks A.N."/>
            <person name="Brown R.H."/>
            <person name="Butlin R.K."/>
            <person name="Caggese C."/>
            <person name="Calvi B.R."/>
            <person name="Bernardo de Carvalho A."/>
            <person name="Caspi A."/>
            <person name="Castrezana S."/>
            <person name="Celniker S.E."/>
            <person name="Chang J.L."/>
            <person name="Chapple C."/>
            <person name="Chatterji S."/>
            <person name="Chinwalla A."/>
            <person name="Civetta A."/>
            <person name="Clifton S.W."/>
            <person name="Comeron J.M."/>
            <person name="Costello J.C."/>
            <person name="Coyne J.A."/>
            <person name="Daub J."/>
            <person name="David R.G."/>
            <person name="Delcher A.L."/>
            <person name="Delehaunty K."/>
            <person name="Do C.B."/>
            <person name="Ebling H."/>
            <person name="Edwards K."/>
            <person name="Eickbush T."/>
            <person name="Evans J.D."/>
            <person name="Filipski A."/>
            <person name="Findeiss S."/>
            <person name="Freyhult E."/>
            <person name="Fulton L."/>
            <person name="Fulton R."/>
            <person name="Garcia A.C."/>
            <person name="Gardiner A."/>
            <person name="Garfield D.A."/>
            <person name="Garvin B.E."/>
            <person name="Gibson G."/>
            <person name="Gilbert D."/>
            <person name="Gnerre S."/>
            <person name="Godfrey J."/>
            <person name="Good R."/>
            <person name="Gotea V."/>
            <person name="Gravely B."/>
            <person name="Greenberg A.J."/>
            <person name="Griffiths-Jones S."/>
            <person name="Gross S."/>
            <person name="Guigo R."/>
            <person name="Gustafson E.A."/>
            <person name="Haerty W."/>
            <person name="Hahn M.W."/>
            <person name="Halligan D.L."/>
            <person name="Halpern A.L."/>
            <person name="Halter G.M."/>
            <person name="Han M.V."/>
            <person name="Heger A."/>
            <person name="Hillier L."/>
            <person name="Hinrichs A.S."/>
            <person name="Holmes I."/>
            <person name="Hoskins R.A."/>
            <person name="Hubisz M.J."/>
            <person name="Hultmark D."/>
            <person name="Huntley M.A."/>
            <person name="Jaffe D.B."/>
            <person name="Jagadeeshan S."/>
            <person name="Jeck W.R."/>
            <person name="Johnson J."/>
            <person name="Jones C.D."/>
            <person name="Jordan W.C."/>
            <person name="Karpen G.H."/>
            <person name="Kataoka E."/>
            <person name="Keightley P.D."/>
            <person name="Kheradpour P."/>
            <person name="Kirkness E.F."/>
            <person name="Koerich L.B."/>
            <person name="Kristiansen K."/>
            <person name="Kudrna D."/>
            <person name="Kulathinal R.J."/>
            <person name="Kumar S."/>
            <person name="Kwok R."/>
            <person name="Lander E."/>
            <person name="Langley C.H."/>
            <person name="Lapoint R."/>
            <person name="Lazzaro B.P."/>
            <person name="Lee S.J."/>
            <person name="Levesque L."/>
            <person name="Li R."/>
            <person name="Lin C.F."/>
            <person name="Lin M.F."/>
            <person name="Lindblad-Toh K."/>
            <person name="Llopart A."/>
            <person name="Long M."/>
            <person name="Low L."/>
            <person name="Lozovsky E."/>
            <person name="Lu J."/>
            <person name="Luo M."/>
            <person name="Machado C.A."/>
            <person name="Makalowski W."/>
            <person name="Marzo M."/>
            <person name="Matsuda M."/>
            <person name="Matzkin L."/>
            <person name="McAllister B."/>
            <person name="McBride C.S."/>
            <person name="McKernan B."/>
            <person name="McKernan K."/>
            <person name="Mendez-Lago M."/>
            <person name="Minx P."/>
            <person name="Mollenhauer M.U."/>
            <person name="Montooth K."/>
            <person name="Mount S.M."/>
            <person name="Mu X."/>
            <person name="Myers E."/>
            <person name="Negre B."/>
            <person name="Newfeld S."/>
            <person name="Nielsen R."/>
            <person name="Noor M.A."/>
            <person name="O'Grady P."/>
            <person name="Pachter L."/>
            <person name="Papaceit M."/>
            <person name="Parisi M.J."/>
            <person name="Parisi M."/>
            <person name="Parts L."/>
            <person name="Pedersen J.S."/>
            <person name="Pesole G."/>
            <person name="Phillippy A.M."/>
            <person name="Ponting C.P."/>
            <person name="Pop M."/>
            <person name="Porcelli D."/>
            <person name="Powell J.R."/>
            <person name="Prohaska S."/>
            <person name="Pruitt K."/>
            <person name="Puig M."/>
            <person name="Quesneville H."/>
            <person name="Ram K.R."/>
            <person name="Rand D."/>
            <person name="Rasmussen M.D."/>
            <person name="Reed L.K."/>
            <person name="Reenan R."/>
            <person name="Reily A."/>
            <person name="Remington K.A."/>
            <person name="Rieger T.T."/>
            <person name="Ritchie M.G."/>
            <person name="Robin C."/>
            <person name="Rogers Y.H."/>
            <person name="Rohde C."/>
            <person name="Rozas J."/>
            <person name="Rubenfield M.J."/>
            <person name="Ruiz A."/>
            <person name="Russo S."/>
            <person name="Salzberg S.L."/>
            <person name="Sanchez-Gracia A."/>
            <person name="Saranga D.J."/>
            <person name="Sato H."/>
            <person name="Schaeffer S.W."/>
            <person name="Schatz M.C."/>
            <person name="Schlenke T."/>
            <person name="Schwartz R."/>
            <person name="Segarra C."/>
            <person name="Singh R.S."/>
            <person name="Sirot L."/>
            <person name="Sirota M."/>
            <person name="Sisneros N.B."/>
            <person name="Smith C.D."/>
            <person name="Smith T.F."/>
            <person name="Spieth J."/>
            <person name="Stage D.E."/>
            <person name="Stark A."/>
            <person name="Stephan W."/>
            <person name="Strausberg R.L."/>
            <person name="Strempel S."/>
            <person name="Sturgill D."/>
            <person name="Sutton G."/>
            <person name="Sutton G.G."/>
            <person name="Tao W."/>
            <person name="Teichmann S."/>
            <person name="Tobari Y.N."/>
            <person name="Tomimura Y."/>
            <person name="Tsolas J.M."/>
            <person name="Valente V.L."/>
            <person name="Venter E."/>
            <person name="Venter J.C."/>
            <person name="Vicario S."/>
            <person name="Vieira F.G."/>
            <person name="Vilella A.J."/>
            <person name="Villasante A."/>
            <person name="Walenz B."/>
            <person name="Wang J."/>
            <person name="Wasserman M."/>
            <person name="Watts T."/>
            <person name="Wilson D."/>
            <person name="Wilson R.K."/>
            <person name="Wing R.A."/>
            <person name="Wolfner M.F."/>
            <person name="Wong A."/>
            <person name="Wong G.K."/>
            <person name="Wu C.I."/>
            <person name="Wu G."/>
            <person name="Yamamoto D."/>
            <person name="Yang H.P."/>
            <person name="Yang S.P."/>
            <person name="Yorke J.A."/>
            <person name="Yoshida K."/>
            <person name="Zdobnov E."/>
            <person name="Zhang P."/>
            <person name="Zhang Y."/>
            <person name="Zimin A.V."/>
            <person name="Baldwin J."/>
            <person name="Abdouelleil A."/>
            <person name="Abdulkadir J."/>
            <person name="Abebe A."/>
            <person name="Abera B."/>
            <person name="Abreu J."/>
            <person name="Acer S.C."/>
            <person name="Aftuck L."/>
            <person name="Alexander A."/>
            <person name="An P."/>
            <person name="Anderson E."/>
            <person name="Anderson S."/>
            <person name="Arachi H."/>
            <person name="Azer M."/>
            <person name="Bachantsang P."/>
            <person name="Barry A."/>
            <person name="Bayul T."/>
            <person name="Berlin A."/>
            <person name="Bessette D."/>
            <person name="Bloom T."/>
            <person name="Blye J."/>
            <person name="Boguslavskiy L."/>
            <person name="Bonnet C."/>
            <person name="Boukhgalter B."/>
            <person name="Bourzgui I."/>
            <person name="Brown A."/>
            <person name="Cahill P."/>
            <person name="Channer S."/>
            <person name="Cheshatsang Y."/>
            <person name="Chuda L."/>
            <person name="Citroen M."/>
            <person name="Collymore A."/>
            <person name="Cooke P."/>
            <person name="Costello M."/>
            <person name="D'Aco K."/>
            <person name="Daza R."/>
            <person name="De Haan G."/>
            <person name="DeGray S."/>
            <person name="DeMaso C."/>
            <person name="Dhargay N."/>
            <person name="Dooley K."/>
            <person name="Dooley E."/>
            <person name="Doricent M."/>
            <person name="Dorje P."/>
            <person name="Dorjee K."/>
            <person name="Dupes A."/>
            <person name="Elong R."/>
            <person name="Falk J."/>
            <person name="Farina A."/>
            <person name="Faro S."/>
            <person name="Ferguson D."/>
            <person name="Fisher S."/>
            <person name="Foley C.D."/>
            <person name="Franke A."/>
            <person name="Friedrich D."/>
            <person name="Gadbois L."/>
            <person name="Gearin G."/>
            <person name="Gearin C.R."/>
            <person name="Giannoukos G."/>
            <person name="Goode T."/>
            <person name="Graham J."/>
            <person name="Grandbois E."/>
            <person name="Grewal S."/>
            <person name="Gyaltsen K."/>
            <person name="Hafez N."/>
            <person name="Hagos B."/>
            <person name="Hall J."/>
            <person name="Henson C."/>
            <person name="Hollinger A."/>
            <person name="Honan T."/>
            <person name="Huard M.D."/>
            <person name="Hughes L."/>
            <person name="Hurhula B."/>
            <person name="Husby M.E."/>
            <person name="Kamat A."/>
            <person name="Kanga B."/>
            <person name="Kashin S."/>
            <person name="Khazanovich D."/>
            <person name="Kisner P."/>
            <person name="Lance K."/>
            <person name="Lara M."/>
            <person name="Lee W."/>
            <person name="Lennon N."/>
            <person name="Letendre F."/>
            <person name="LeVine R."/>
            <person name="Lipovsky A."/>
            <person name="Liu X."/>
            <person name="Liu J."/>
            <person name="Liu S."/>
            <person name="Lokyitsang T."/>
            <person name="Lokyitsang Y."/>
            <person name="Lubonja R."/>
            <person name="Lui A."/>
            <person name="MacDonald P."/>
            <person name="Magnisalis V."/>
            <person name="Maru K."/>
            <person name="Matthews C."/>
            <person name="McCusker W."/>
            <person name="McDonough S."/>
            <person name="Mehta T."/>
            <person name="Meldrim J."/>
            <person name="Meneus L."/>
            <person name="Mihai O."/>
            <person name="Mihalev A."/>
            <person name="Mihova T."/>
            <person name="Mittelman R."/>
            <person name="Mlenga V."/>
            <person name="Montmayeur A."/>
            <person name="Mulrain L."/>
            <person name="Navidi A."/>
            <person name="Naylor J."/>
            <person name="Negash T."/>
            <person name="Nguyen T."/>
            <person name="Nguyen N."/>
            <person name="Nicol R."/>
            <person name="Norbu C."/>
            <person name="Norbu N."/>
            <person name="Novod N."/>
            <person name="O'Neill B."/>
            <person name="Osman S."/>
            <person name="Markiewicz E."/>
            <person name="Oyono O.L."/>
            <person name="Patti C."/>
            <person name="Phunkhang P."/>
            <person name="Pierre F."/>
            <person name="Priest M."/>
            <person name="Raghuraman S."/>
            <person name="Rege F."/>
            <person name="Reyes R."/>
            <person name="Rise C."/>
            <person name="Rogov P."/>
            <person name="Ross K."/>
            <person name="Ryan E."/>
            <person name="Settipalli S."/>
            <person name="Shea T."/>
            <person name="Sherpa N."/>
            <person name="Shi L."/>
            <person name="Shih D."/>
            <person name="Sparrow T."/>
            <person name="Spaulding J."/>
            <person name="Stalker J."/>
            <person name="Stange-Thomann N."/>
            <person name="Stavropoulos S."/>
            <person name="Stone C."/>
            <person name="Strader C."/>
            <person name="Tesfaye S."/>
            <person name="Thomson T."/>
            <person name="Thoulutsang Y."/>
            <person name="Thoulutsang D."/>
            <person name="Topham K."/>
            <person name="Topping I."/>
            <person name="Tsamla T."/>
            <person name="Vassiliev H."/>
            <person name="Vo A."/>
            <person name="Wangchuk T."/>
            <person name="Wangdi T."/>
            <person name="Weiand M."/>
            <person name="Wilkinson J."/>
            <person name="Wilson A."/>
            <person name="Yadav S."/>
            <person name="Young G."/>
            <person name="Yu Q."/>
            <person name="Zembek L."/>
            <person name="Zhong D."/>
            <person name="Zimmer A."/>
            <person name="Zwirko Z."/>
            <person name="Jaffe D.B."/>
            <person name="Alvarez P."/>
            <person name="Brockman W."/>
            <person name="Butler J."/>
            <person name="Chin C."/>
            <person name="Gnerre S."/>
            <person name="Grabherr M."/>
            <person name="Kleber M."/>
            <person name="Mauceli E."/>
            <person name="MacCallum I."/>
        </authorList>
    </citation>
    <scope>NUCLEOTIDE SEQUENCE [LARGE SCALE GENOMIC DNA]</scope>
    <source>
        <strain evidence="2">MSH-3 / Tucson 14011-0111.49</strain>
    </source>
</reference>
<name>B4GQ89_DROPE</name>
<dbReference type="AlphaFoldDB" id="B4GQ89"/>
<evidence type="ECO:0000313" key="1">
    <source>
        <dbReference type="EMBL" id="EDW39761.1"/>
    </source>
</evidence>
<dbReference type="HOGENOM" id="CLU_1706101_0_0_1"/>
<proteinExistence type="predicted"/>